<feature type="compositionally biased region" description="Polar residues" evidence="7">
    <location>
        <begin position="1081"/>
        <end position="1092"/>
    </location>
</feature>
<evidence type="ECO:0000256" key="4">
    <source>
        <dbReference type="ARBA" id="ARBA00022989"/>
    </source>
</evidence>
<dbReference type="InterPro" id="IPR018159">
    <property type="entry name" value="Spectrin/alpha-actinin"/>
</dbReference>
<dbReference type="CDD" id="cd00176">
    <property type="entry name" value="SPEC"/>
    <property type="match status" value="1"/>
</dbReference>
<comment type="subcellular location">
    <subcellularLocation>
        <location evidence="1">Membrane</location>
    </subcellularLocation>
</comment>
<evidence type="ECO:0000313" key="8">
    <source>
        <dbReference type="EMBL" id="PVD26359.1"/>
    </source>
</evidence>
<proteinExistence type="predicted"/>
<feature type="compositionally biased region" description="Low complexity" evidence="7">
    <location>
        <begin position="323"/>
        <end position="338"/>
    </location>
</feature>
<feature type="compositionally biased region" description="Low complexity" evidence="7">
    <location>
        <begin position="909"/>
        <end position="927"/>
    </location>
</feature>
<feature type="region of interest" description="Disordered" evidence="7">
    <location>
        <begin position="320"/>
        <end position="339"/>
    </location>
</feature>
<keyword evidence="2" id="KW-0812">Transmembrane</keyword>
<evidence type="ECO:0000256" key="1">
    <source>
        <dbReference type="ARBA" id="ARBA00004370"/>
    </source>
</evidence>
<dbReference type="SUPFAM" id="SSF46966">
    <property type="entry name" value="Spectrin repeat"/>
    <property type="match status" value="2"/>
</dbReference>
<feature type="region of interest" description="Disordered" evidence="7">
    <location>
        <begin position="1118"/>
        <end position="1137"/>
    </location>
</feature>
<evidence type="ECO:0000256" key="3">
    <source>
        <dbReference type="ARBA" id="ARBA00022737"/>
    </source>
</evidence>
<dbReference type="GO" id="GO:0005640">
    <property type="term" value="C:nuclear outer membrane"/>
    <property type="evidence" value="ECO:0007669"/>
    <property type="project" value="TreeGrafter"/>
</dbReference>
<feature type="compositionally biased region" description="Acidic residues" evidence="7">
    <location>
        <begin position="928"/>
        <end position="937"/>
    </location>
</feature>
<organism evidence="8 9">
    <name type="scientific">Pomacea canaliculata</name>
    <name type="common">Golden apple snail</name>
    <dbReference type="NCBI Taxonomy" id="400727"/>
    <lineage>
        <taxon>Eukaryota</taxon>
        <taxon>Metazoa</taxon>
        <taxon>Spiralia</taxon>
        <taxon>Lophotrochozoa</taxon>
        <taxon>Mollusca</taxon>
        <taxon>Gastropoda</taxon>
        <taxon>Caenogastropoda</taxon>
        <taxon>Architaenioglossa</taxon>
        <taxon>Ampullarioidea</taxon>
        <taxon>Ampullariidae</taxon>
        <taxon>Pomacea</taxon>
    </lineage>
</organism>
<name>A0A2T7NYW4_POMCA</name>
<feature type="region of interest" description="Disordered" evidence="7">
    <location>
        <begin position="1143"/>
        <end position="1186"/>
    </location>
</feature>
<keyword evidence="3" id="KW-0677">Repeat</keyword>
<feature type="compositionally biased region" description="Polar residues" evidence="7">
    <location>
        <begin position="1152"/>
        <end position="1163"/>
    </location>
</feature>
<dbReference type="GO" id="GO:0034993">
    <property type="term" value="C:meiotic nuclear membrane microtubule tethering complex"/>
    <property type="evidence" value="ECO:0007669"/>
    <property type="project" value="TreeGrafter"/>
</dbReference>
<evidence type="ECO:0000256" key="2">
    <source>
        <dbReference type="ARBA" id="ARBA00022692"/>
    </source>
</evidence>
<dbReference type="PANTHER" id="PTHR47535:SF1">
    <property type="entry name" value="NESPRIN-1"/>
    <property type="match status" value="1"/>
</dbReference>
<evidence type="ECO:0000313" key="9">
    <source>
        <dbReference type="Proteomes" id="UP000245119"/>
    </source>
</evidence>
<keyword evidence="5" id="KW-0472">Membrane</keyword>
<dbReference type="GO" id="GO:0005737">
    <property type="term" value="C:cytoplasm"/>
    <property type="evidence" value="ECO:0007669"/>
    <property type="project" value="TreeGrafter"/>
</dbReference>
<dbReference type="Proteomes" id="UP000245119">
    <property type="component" value="Linkage Group LG8"/>
</dbReference>
<feature type="region of interest" description="Disordered" evidence="7">
    <location>
        <begin position="733"/>
        <end position="763"/>
    </location>
</feature>
<feature type="region of interest" description="Disordered" evidence="7">
    <location>
        <begin position="1075"/>
        <end position="1099"/>
    </location>
</feature>
<evidence type="ECO:0008006" key="10">
    <source>
        <dbReference type="Google" id="ProtNLM"/>
    </source>
</evidence>
<dbReference type="SMART" id="SM00150">
    <property type="entry name" value="SPEC"/>
    <property type="match status" value="2"/>
</dbReference>
<keyword evidence="9" id="KW-1185">Reference proteome</keyword>
<dbReference type="OrthoDB" id="10041151at2759"/>
<feature type="compositionally biased region" description="Basic and acidic residues" evidence="7">
    <location>
        <begin position="736"/>
        <end position="750"/>
    </location>
</feature>
<dbReference type="EMBL" id="PZQS01000008">
    <property type="protein sequence ID" value="PVD26359.1"/>
    <property type="molecule type" value="Genomic_DNA"/>
</dbReference>
<reference evidence="8 9" key="1">
    <citation type="submission" date="2018-04" db="EMBL/GenBank/DDBJ databases">
        <title>The genome of golden apple snail Pomacea canaliculata provides insight into stress tolerance and invasive adaptation.</title>
        <authorList>
            <person name="Liu C."/>
            <person name="Liu B."/>
            <person name="Ren Y."/>
            <person name="Zhang Y."/>
            <person name="Wang H."/>
            <person name="Li S."/>
            <person name="Jiang F."/>
            <person name="Yin L."/>
            <person name="Zhang G."/>
            <person name="Qian W."/>
            <person name="Fan W."/>
        </authorList>
    </citation>
    <scope>NUCLEOTIDE SEQUENCE [LARGE SCALE GENOMIC DNA]</scope>
    <source>
        <strain evidence="8">SZHN2017</strain>
        <tissue evidence="8">Muscle</tissue>
    </source>
</reference>
<feature type="region of interest" description="Disordered" evidence="7">
    <location>
        <begin position="284"/>
        <end position="308"/>
    </location>
</feature>
<evidence type="ECO:0000256" key="5">
    <source>
        <dbReference type="ARBA" id="ARBA00023136"/>
    </source>
</evidence>
<feature type="coiled-coil region" evidence="6">
    <location>
        <begin position="1373"/>
        <end position="1400"/>
    </location>
</feature>
<evidence type="ECO:0000256" key="6">
    <source>
        <dbReference type="SAM" id="Coils"/>
    </source>
</evidence>
<dbReference type="GO" id="GO:0007097">
    <property type="term" value="P:nuclear migration"/>
    <property type="evidence" value="ECO:0007669"/>
    <property type="project" value="TreeGrafter"/>
</dbReference>
<sequence>MSLIVNISFCRYILVAEAGHQQQAVDVLLKRGCHYLLHNTSNTVKADLEDFLICWNSYKDKLSCNKESSSNCLQPFKTTQLPPANKGVTELEEQAAECQDTVKVRREVRNHIAGTTLFPIENNKGWLHVPGEGVFTSASHLWQRTTKIINGRNKHIDSCLSADNPSEGNDPNKSVELMESAQARDKSLKAAAHLTMPGPRKGLKPVDSLLGKRSNEVQTEQLDYLRTESNVVTSSLQSGLTASEESLNRELDAIREANQSFLNASEGELSFSFLDSSMGFAETEVPTEKSSINREEMGSPTGPKRRRMNVDAPPFFNNWSENSSLSATPTSSPAGTLPRDFKQRYTKDALWKAIESNYEYLMNKEIIETCQLTESDLSHSEDFMPNVSFTEFLKQYQELTDWLSHVQRATQRTVTSLSEKYLNQAYHEEMLEWSPKREYLNKYAHQLVLLYPSQCNQVSTRMQTLNNLWQVIEAVITPQQGVKNVDCMLQDLECDLAALRRWLNATETCLLPMTIRADWTNSELEERLKHHQLLQQDIESHSRIVSAVLKLSERLENDRLTCSCDTDKESLQLVALNLQKRWHGIWLQSLEWQCRLEEAINRRKGLYGSGFNFSSFNLPSLDESFGAGSDLDLNAEASIHNSSSGSLIELSDDSLLFIGTRSDRHLGDSLSFSGALSSSQGSNSSSPLTSAVTRFLDRSSGDSANISEAESRMGDFPPDVSYSRVNLSLSLSSDGEADHEVSRSPLEPKDIGYSSESQSNDETETMQQQIALEYRFAGLCEVASDSPLGEKVAIPPQNGICPEYYRMTLEDIDSTDKTTDDENAAADEDIVVKLWLESSDEADAASGGPISSSAECIHHVGSMSESDSATETQEKIKYLIDHAEDLVKTSPPRSTVPGSPERRPSPSKQTQTVCTSTSSVEESSCDASGEESDDSGAEEFSTATDDADETLFDSVINLNSTSDSRTSQEDVQAFVTAKLAIDSAQLRKHTGQRGNRKERPWSVVEFEEMKEIDFRPLSTSESAIDSLRSHTDTDTNLVSQFLLPSYASTFPRQNSKDRKFRRAFSSCDQSGTHAARRRLKYSSSSTTDSQATKIALSTEDEDNDRTLLFDSIENMRFQGHFPSSSSESESSDEYETAPMDEMMTSADEDPHNSTGSFSENAWDNYQPMYPTASEDATEEPLHWEPSDDLEFDDEFQLTRNSTFLRDVISRRPVKEELKGCNPGECEDSDSDMDDFHCVLDDSEAGLKTADHSLKKIRKNPMDTGLAEKPGIYSNLENQQHSIEEHQQMFDSFARHHPHINVEKFFLQKEKNLGRRGGLVQEEFVPTPLDLEKKWEVWCQYLEEQKELDTMTAAARERLLNLLCRRETGHRLTKKTILKELETLQEDLSQYEARLSLLQAMRKHLTHCSNDDAQRTILATLADLRNQLLVASKRCREMYRDAEENELIVDDFGHMAVSAAAFHESHQLDNSLKELHNCDVAAAAHTASSSKQLMELHGHGCGHYLRR</sequence>
<dbReference type="InterPro" id="IPR052403">
    <property type="entry name" value="LINC-complex_assoc"/>
</dbReference>
<dbReference type="Gene3D" id="1.20.58.60">
    <property type="match status" value="1"/>
</dbReference>
<accession>A0A2T7NYW4</accession>
<dbReference type="GO" id="GO:0051015">
    <property type="term" value="F:actin filament binding"/>
    <property type="evidence" value="ECO:0007669"/>
    <property type="project" value="TreeGrafter"/>
</dbReference>
<comment type="caution">
    <text evidence="8">The sequence shown here is derived from an EMBL/GenBank/DDBJ whole genome shotgun (WGS) entry which is preliminary data.</text>
</comment>
<gene>
    <name evidence="8" type="ORF">C0Q70_14033</name>
</gene>
<keyword evidence="6" id="KW-0175">Coiled coil</keyword>
<feature type="region of interest" description="Disordered" evidence="7">
    <location>
        <begin position="882"/>
        <end position="948"/>
    </location>
</feature>
<dbReference type="PANTHER" id="PTHR47535">
    <property type="entry name" value="MUSCLE-SPECIFIC PROTEIN 300 KDA, ISOFORM G"/>
    <property type="match status" value="1"/>
</dbReference>
<keyword evidence="4" id="KW-1133">Transmembrane helix</keyword>
<protein>
    <recommendedName>
        <fullName evidence="10">KASH domain-containing protein</fullName>
    </recommendedName>
</protein>
<evidence type="ECO:0000256" key="7">
    <source>
        <dbReference type="SAM" id="MobiDB-lite"/>
    </source>
</evidence>
<dbReference type="STRING" id="400727.A0A2T7NYW4"/>